<sequence>MGNPLRVLHVVVNMNRGGAETLLMNLYRNIDRSKVQFDFLTCKEGMFDQEIRNFGGRVHRIPYVSDVGHHGFIRQLEQFFRNHSEYKIIHSHLDKVSGIVLKTAKKAHVPIRISHSHNTKSEGSLLTKIYKQYAGLLVHNNATHRYACSQAAANWLFKQNNTYILKNGIELDKFYYNLSIRTRVRKELQISEDSLVLGHVGRFAEQKNHGFLIDVFEKVNQRVPNSQLVLVGDGPLKAIRMSQVKRRQLENNVLFLGVREDIPDLLQAFDTFVFPSIHEGLPVTLVEAQSAGLPCLISDAITEEVDMDLGLIIRLPLQDKEKWAEEIIRLSQKNHKREVSKSTLIEKGYDIRKTAELTEKRYLSLGGVKG</sequence>
<accession>A0A495A262</accession>
<protein>
    <submittedName>
        <fullName evidence="2">Glycosyltransferase family 1 protein</fullName>
    </submittedName>
</protein>
<dbReference type="Proteomes" id="UP000269301">
    <property type="component" value="Unassembled WGS sequence"/>
</dbReference>
<dbReference type="PANTHER" id="PTHR45947:SF3">
    <property type="entry name" value="SULFOQUINOVOSYL TRANSFERASE SQD2"/>
    <property type="match status" value="1"/>
</dbReference>
<dbReference type="OrthoDB" id="9804196at2"/>
<dbReference type="PANTHER" id="PTHR45947">
    <property type="entry name" value="SULFOQUINOVOSYL TRANSFERASE SQD2"/>
    <property type="match status" value="1"/>
</dbReference>
<keyword evidence="2" id="KW-0808">Transferase</keyword>
<dbReference type="SUPFAM" id="SSF53756">
    <property type="entry name" value="UDP-Glycosyltransferase/glycogen phosphorylase"/>
    <property type="match status" value="1"/>
</dbReference>
<dbReference type="GO" id="GO:0016757">
    <property type="term" value="F:glycosyltransferase activity"/>
    <property type="evidence" value="ECO:0007669"/>
    <property type="project" value="TreeGrafter"/>
</dbReference>
<keyword evidence="3" id="KW-1185">Reference proteome</keyword>
<feature type="domain" description="Glycosyltransferase subfamily 4-like N-terminal" evidence="1">
    <location>
        <begin position="17"/>
        <end position="172"/>
    </location>
</feature>
<dbReference type="InterPro" id="IPR028098">
    <property type="entry name" value="Glyco_trans_4-like_N"/>
</dbReference>
<comment type="caution">
    <text evidence="2">The sequence shown here is derived from an EMBL/GenBank/DDBJ whole genome shotgun (WGS) entry which is preliminary data.</text>
</comment>
<dbReference type="RefSeq" id="WP_121204234.1">
    <property type="nucleotide sequence ID" value="NZ_RBZP01000006.1"/>
</dbReference>
<name>A0A495A262_9BACI</name>
<evidence type="ECO:0000259" key="1">
    <source>
        <dbReference type="Pfam" id="PF13439"/>
    </source>
</evidence>
<proteinExistence type="predicted"/>
<gene>
    <name evidence="2" type="ORF">D8M06_09845</name>
</gene>
<reference evidence="2 3" key="1">
    <citation type="journal article" date="2016" name="Int. J. Syst. Evol. Microbiol.">
        <title>Oceanobacillus halophilus sp. nov., a novel moderately halophilic bacterium from a hypersaline lake.</title>
        <authorList>
            <person name="Amoozegar M.A."/>
            <person name="Bagheri M."/>
            <person name="Makhdoumi A."/>
            <person name="Nikou M.M."/>
            <person name="Fazeli S.A.S."/>
            <person name="Schumann P."/>
            <person name="Sproer C."/>
            <person name="Sanchez-Porro C."/>
            <person name="Ventosa A."/>
        </authorList>
    </citation>
    <scope>NUCLEOTIDE SEQUENCE [LARGE SCALE GENOMIC DNA]</scope>
    <source>
        <strain evidence="2 3">DSM 23996</strain>
    </source>
</reference>
<dbReference type="AlphaFoldDB" id="A0A495A262"/>
<evidence type="ECO:0000313" key="2">
    <source>
        <dbReference type="EMBL" id="RKQ33503.1"/>
    </source>
</evidence>
<dbReference type="EMBL" id="RBZP01000006">
    <property type="protein sequence ID" value="RKQ33503.1"/>
    <property type="molecule type" value="Genomic_DNA"/>
</dbReference>
<dbReference type="Pfam" id="PF13692">
    <property type="entry name" value="Glyco_trans_1_4"/>
    <property type="match status" value="1"/>
</dbReference>
<evidence type="ECO:0000313" key="3">
    <source>
        <dbReference type="Proteomes" id="UP000269301"/>
    </source>
</evidence>
<dbReference type="CDD" id="cd03812">
    <property type="entry name" value="GT4_CapH-like"/>
    <property type="match status" value="1"/>
</dbReference>
<dbReference type="Pfam" id="PF13439">
    <property type="entry name" value="Glyco_transf_4"/>
    <property type="match status" value="1"/>
</dbReference>
<organism evidence="2 3">
    <name type="scientific">Oceanobacillus halophilus</name>
    <dbReference type="NCBI Taxonomy" id="930130"/>
    <lineage>
        <taxon>Bacteria</taxon>
        <taxon>Bacillati</taxon>
        <taxon>Bacillota</taxon>
        <taxon>Bacilli</taxon>
        <taxon>Bacillales</taxon>
        <taxon>Bacillaceae</taxon>
        <taxon>Oceanobacillus</taxon>
    </lineage>
</organism>
<dbReference type="Gene3D" id="3.40.50.2000">
    <property type="entry name" value="Glycogen Phosphorylase B"/>
    <property type="match status" value="2"/>
</dbReference>
<dbReference type="InterPro" id="IPR050194">
    <property type="entry name" value="Glycosyltransferase_grp1"/>
</dbReference>